<reference evidence="2" key="1">
    <citation type="submission" date="2022-11" db="UniProtKB">
        <authorList>
            <consortium name="WormBaseParasite"/>
        </authorList>
    </citation>
    <scope>IDENTIFICATION</scope>
</reference>
<evidence type="ECO:0000313" key="2">
    <source>
        <dbReference type="WBParaSite" id="nRc.2.0.1.t35516-RA"/>
    </source>
</evidence>
<dbReference type="WBParaSite" id="nRc.2.0.1.t35516-RA">
    <property type="protein sequence ID" value="nRc.2.0.1.t35516-RA"/>
    <property type="gene ID" value="nRc.2.0.1.g35516"/>
</dbReference>
<evidence type="ECO:0000313" key="1">
    <source>
        <dbReference type="Proteomes" id="UP000887565"/>
    </source>
</evidence>
<dbReference type="Proteomes" id="UP000887565">
    <property type="component" value="Unplaced"/>
</dbReference>
<keyword evidence="1" id="KW-1185">Reference proteome</keyword>
<proteinExistence type="predicted"/>
<name>A0A915KBP6_ROMCU</name>
<dbReference type="AlphaFoldDB" id="A0A915KBP6"/>
<sequence>MQIRIELLNTNKQVYTKNQEKNETTEQQLAIFQCVACVFKNSRNSINFHRMTNNVIMRPIDEIFLDIFVQNSKYRVNFEQKIQVRRTRVLKIYLILGERMGYNIL</sequence>
<protein>
    <submittedName>
        <fullName evidence="2">LAGLIDADG homing endonuclease</fullName>
    </submittedName>
</protein>
<accession>A0A915KBP6</accession>
<organism evidence="1 2">
    <name type="scientific">Romanomermis culicivorax</name>
    <name type="common">Nematode worm</name>
    <dbReference type="NCBI Taxonomy" id="13658"/>
    <lineage>
        <taxon>Eukaryota</taxon>
        <taxon>Metazoa</taxon>
        <taxon>Ecdysozoa</taxon>
        <taxon>Nematoda</taxon>
        <taxon>Enoplea</taxon>
        <taxon>Dorylaimia</taxon>
        <taxon>Mermithida</taxon>
        <taxon>Mermithoidea</taxon>
        <taxon>Mermithidae</taxon>
        <taxon>Romanomermis</taxon>
    </lineage>
</organism>